<dbReference type="PRINTS" id="PR01161">
    <property type="entry name" value="TUBULIN"/>
</dbReference>
<dbReference type="PANTHER" id="PTHR11588">
    <property type="entry name" value="TUBULIN"/>
    <property type="match status" value="1"/>
</dbReference>
<dbReference type="SUPFAM" id="SSF52490">
    <property type="entry name" value="Tubulin nucleotide-binding domain-like"/>
    <property type="match status" value="1"/>
</dbReference>
<keyword evidence="4" id="KW-0963">Cytoplasm</keyword>
<dbReference type="Gene3D" id="3.30.1330.20">
    <property type="entry name" value="Tubulin/FtsZ, C-terminal domain"/>
    <property type="match status" value="1"/>
</dbReference>
<protein>
    <recommendedName>
        <fullName evidence="3 9">Tubulin gamma chain</fullName>
    </recommendedName>
</protein>
<name>A0AAV5QXN7_PICKL</name>
<evidence type="ECO:0000256" key="2">
    <source>
        <dbReference type="ARBA" id="ARBA00009636"/>
    </source>
</evidence>
<keyword evidence="5 9" id="KW-0493">Microtubule</keyword>
<dbReference type="InterPro" id="IPR036525">
    <property type="entry name" value="Tubulin/FtsZ_GTPase_sf"/>
</dbReference>
<evidence type="ECO:0000256" key="9">
    <source>
        <dbReference type="RuleBase" id="RU000352"/>
    </source>
</evidence>
<dbReference type="InterPro" id="IPR017975">
    <property type="entry name" value="Tubulin_CS"/>
</dbReference>
<dbReference type="InterPro" id="IPR037103">
    <property type="entry name" value="Tubulin/FtsZ-like_C"/>
</dbReference>
<dbReference type="PROSITE" id="PS00227">
    <property type="entry name" value="TUBULIN"/>
    <property type="match status" value="1"/>
</dbReference>
<dbReference type="InterPro" id="IPR023123">
    <property type="entry name" value="Tubulin_C"/>
</dbReference>
<keyword evidence="8" id="KW-0206">Cytoskeleton</keyword>
<evidence type="ECO:0000256" key="3">
    <source>
        <dbReference type="ARBA" id="ARBA00018848"/>
    </source>
</evidence>
<evidence type="ECO:0000256" key="5">
    <source>
        <dbReference type="ARBA" id="ARBA00022701"/>
    </source>
</evidence>
<reference evidence="11 12" key="1">
    <citation type="journal article" date="2023" name="Elife">
        <title>Identification of key yeast species and microbe-microbe interactions impacting larval growth of Drosophila in the wild.</title>
        <authorList>
            <person name="Mure A."/>
            <person name="Sugiura Y."/>
            <person name="Maeda R."/>
            <person name="Honda K."/>
            <person name="Sakurai N."/>
            <person name="Takahashi Y."/>
            <person name="Watada M."/>
            <person name="Katoh T."/>
            <person name="Gotoh A."/>
            <person name="Gotoh Y."/>
            <person name="Taniguchi I."/>
            <person name="Nakamura K."/>
            <person name="Hayashi T."/>
            <person name="Katayama T."/>
            <person name="Uemura T."/>
            <person name="Hattori Y."/>
        </authorList>
    </citation>
    <scope>NUCLEOTIDE SEQUENCE [LARGE SCALE GENOMIC DNA]</scope>
    <source>
        <strain evidence="11 12">PK-24</strain>
    </source>
</reference>
<feature type="domain" description="Tubulin/FtsZ GTPase" evidence="10">
    <location>
        <begin position="50"/>
        <end position="244"/>
    </location>
</feature>
<keyword evidence="12" id="KW-1185">Reference proteome</keyword>
<dbReference type="Proteomes" id="UP001378960">
    <property type="component" value="Unassembled WGS sequence"/>
</dbReference>
<dbReference type="GO" id="GO:0000930">
    <property type="term" value="C:gamma-tubulin complex"/>
    <property type="evidence" value="ECO:0007669"/>
    <property type="project" value="InterPro"/>
</dbReference>
<dbReference type="PRINTS" id="PR01164">
    <property type="entry name" value="GAMMATUBULIN"/>
</dbReference>
<evidence type="ECO:0000313" key="11">
    <source>
        <dbReference type="EMBL" id="GMM44013.1"/>
    </source>
</evidence>
<organism evidence="11 12">
    <name type="scientific">Pichia kluyveri</name>
    <name type="common">Yeast</name>
    <dbReference type="NCBI Taxonomy" id="36015"/>
    <lineage>
        <taxon>Eukaryota</taxon>
        <taxon>Fungi</taxon>
        <taxon>Dikarya</taxon>
        <taxon>Ascomycota</taxon>
        <taxon>Saccharomycotina</taxon>
        <taxon>Pichiomycetes</taxon>
        <taxon>Pichiales</taxon>
        <taxon>Pichiaceae</taxon>
        <taxon>Pichia</taxon>
    </lineage>
</organism>
<dbReference type="Pfam" id="PF03953">
    <property type="entry name" value="Tubulin_C"/>
    <property type="match status" value="1"/>
</dbReference>
<dbReference type="InterPro" id="IPR003008">
    <property type="entry name" value="Tubulin_FtsZ_GTPase"/>
</dbReference>
<dbReference type="Gene3D" id="3.40.50.1440">
    <property type="entry name" value="Tubulin/FtsZ, GTPase domain"/>
    <property type="match status" value="1"/>
</dbReference>
<dbReference type="Pfam" id="PF00091">
    <property type="entry name" value="Tubulin"/>
    <property type="match status" value="1"/>
</dbReference>
<dbReference type="GO" id="GO:0005874">
    <property type="term" value="C:microtubule"/>
    <property type="evidence" value="ECO:0007669"/>
    <property type="project" value="UniProtKB-KW"/>
</dbReference>
<gene>
    <name evidence="11" type="ORF">DAPK24_005880</name>
</gene>
<dbReference type="GO" id="GO:0031122">
    <property type="term" value="P:cytoplasmic microtubule organization"/>
    <property type="evidence" value="ECO:0007669"/>
    <property type="project" value="InterPro"/>
</dbReference>
<evidence type="ECO:0000256" key="7">
    <source>
        <dbReference type="ARBA" id="ARBA00023134"/>
    </source>
</evidence>
<dbReference type="InterPro" id="IPR018316">
    <property type="entry name" value="Tubulin/FtsZ_2-layer-sand-dom"/>
</dbReference>
<dbReference type="CDD" id="cd02188">
    <property type="entry name" value="gamma_tubulin"/>
    <property type="match status" value="1"/>
</dbReference>
<evidence type="ECO:0000256" key="6">
    <source>
        <dbReference type="ARBA" id="ARBA00022741"/>
    </source>
</evidence>
<accession>A0AAV5QXN7</accession>
<sequence>MTGEILTLQAGQCGNQVGSQFWSQICSEHGILNDGSTVENYSTIERNDHPDVFFKRSINEKYTPRAILIDMEPRVINSVVSRNQGLFDPKNIFISSDGGGAANKWVEGYVNGKKNIEKVLEMIDRELDSCDNLEGFQLVHSVSGGTGSGFGSYLLESLSDRYSKKLIQTDSVFGASEVVVQPYNTILTLKRLIQNSDANIVFDNASLTQIVTEKLRIDTFEHDIPNKLISTVMSASTNTLRIPSYSYNSLTSIVSTLIPTPDLHFLTPSYTPFTSDYVRNAAKEIRRSTSSDVVLDLLDKNLKMCCKGEKEETVLAMMDIIIRENKLTDSKQSINIQKTLIKAKSRLNFAPWTTSSVHLAMSEKSVFNKSYKNDDIVSGLMLSNTTSIVNLLKKEIRNYEKLMKKNAFTNNFLKSDYDQECGDIIQELQDSKDVVESLIHEYEKSETMAYIEGSDDELDGTNDTEDVIMQ</sequence>
<dbReference type="InterPro" id="IPR008280">
    <property type="entry name" value="Tub_FtsZ_C"/>
</dbReference>
<evidence type="ECO:0000256" key="4">
    <source>
        <dbReference type="ARBA" id="ARBA00022490"/>
    </source>
</evidence>
<evidence type="ECO:0000259" key="10">
    <source>
        <dbReference type="SMART" id="SM00864"/>
    </source>
</evidence>
<dbReference type="GO" id="GO:0005525">
    <property type="term" value="F:GTP binding"/>
    <property type="evidence" value="ECO:0007669"/>
    <property type="project" value="UniProtKB-UniRule"/>
</dbReference>
<keyword evidence="6 9" id="KW-0547">Nucleotide-binding</keyword>
<dbReference type="SMART" id="SM00864">
    <property type="entry name" value="Tubulin"/>
    <property type="match status" value="1"/>
</dbReference>
<dbReference type="AlphaFoldDB" id="A0AAV5QXN7"/>
<comment type="function">
    <text evidence="9">Tubulin is the major constituent of microtubules, protein filaments consisting of alpha- and beta-tubulin heterodimers. Gamma-tubulin is a key component of the gamma-tubulin ring complex (gTuRC) which mediates microtubule nucleation. The gTuRC regulates the minus-end nucleation of alpha-beta tubulin heterodimers that grow into microtubule protafilaments, a critical step in centrosome duplication and spindle formation.</text>
</comment>
<evidence type="ECO:0000256" key="1">
    <source>
        <dbReference type="ARBA" id="ARBA00004267"/>
    </source>
</evidence>
<evidence type="ECO:0000256" key="8">
    <source>
        <dbReference type="ARBA" id="ARBA00023212"/>
    </source>
</evidence>
<comment type="caution">
    <text evidence="11">The sequence shown here is derived from an EMBL/GenBank/DDBJ whole genome shotgun (WGS) entry which is preliminary data.</text>
</comment>
<keyword evidence="7 9" id="KW-0342">GTP-binding</keyword>
<dbReference type="GO" id="GO:0007020">
    <property type="term" value="P:microtubule nucleation"/>
    <property type="evidence" value="ECO:0007669"/>
    <property type="project" value="InterPro"/>
</dbReference>
<evidence type="ECO:0000313" key="12">
    <source>
        <dbReference type="Proteomes" id="UP001378960"/>
    </source>
</evidence>
<dbReference type="Gene3D" id="1.10.287.600">
    <property type="entry name" value="Helix hairpin bin"/>
    <property type="match status" value="1"/>
</dbReference>
<comment type="similarity">
    <text evidence="2 9">Belongs to the tubulin family.</text>
</comment>
<dbReference type="InterPro" id="IPR002454">
    <property type="entry name" value="Gamma_tubulin"/>
</dbReference>
<proteinExistence type="inferred from homology"/>
<comment type="subcellular location">
    <subcellularLocation>
        <location evidence="1">Cytoplasm</location>
        <location evidence="1">Cytoskeleton</location>
        <location evidence="1">Microtubule organizing center</location>
    </subcellularLocation>
</comment>
<dbReference type="InterPro" id="IPR000217">
    <property type="entry name" value="Tubulin"/>
</dbReference>
<dbReference type="SUPFAM" id="SSF55307">
    <property type="entry name" value="Tubulin C-terminal domain-like"/>
    <property type="match status" value="1"/>
</dbReference>
<dbReference type="EMBL" id="BTGB01000001">
    <property type="protein sequence ID" value="GMM44013.1"/>
    <property type="molecule type" value="Genomic_DNA"/>
</dbReference>